<dbReference type="Gene3D" id="3.40.50.1820">
    <property type="entry name" value="alpha/beta hydrolase"/>
    <property type="match status" value="1"/>
</dbReference>
<keyword evidence="2" id="KW-1185">Reference proteome</keyword>
<dbReference type="GO" id="GO:0016787">
    <property type="term" value="F:hydrolase activity"/>
    <property type="evidence" value="ECO:0007669"/>
    <property type="project" value="InterPro"/>
</dbReference>
<dbReference type="AlphaFoldDB" id="V5SGI7"/>
<dbReference type="OrthoDB" id="9804993at2"/>
<dbReference type="InterPro" id="IPR029058">
    <property type="entry name" value="AB_hydrolase_fold"/>
</dbReference>
<dbReference type="KEGG" id="hni:W911_16505"/>
<evidence type="ECO:0008006" key="3">
    <source>
        <dbReference type="Google" id="ProtNLM"/>
    </source>
</evidence>
<dbReference type="EMBL" id="CP006912">
    <property type="protein sequence ID" value="AHB49648.1"/>
    <property type="molecule type" value="Genomic_DNA"/>
</dbReference>
<organism evidence="1 2">
    <name type="scientific">Hyphomicrobium nitrativorans NL23</name>
    <dbReference type="NCBI Taxonomy" id="1029756"/>
    <lineage>
        <taxon>Bacteria</taxon>
        <taxon>Pseudomonadati</taxon>
        <taxon>Pseudomonadota</taxon>
        <taxon>Alphaproteobacteria</taxon>
        <taxon>Hyphomicrobiales</taxon>
        <taxon>Hyphomicrobiaceae</taxon>
        <taxon>Hyphomicrobium</taxon>
    </lineage>
</organism>
<dbReference type="InterPro" id="IPR010662">
    <property type="entry name" value="RBBP9/YdeN"/>
</dbReference>
<proteinExistence type="predicted"/>
<gene>
    <name evidence="1" type="ORF">W911_16505</name>
</gene>
<dbReference type="SUPFAM" id="SSF53474">
    <property type="entry name" value="alpha/beta-Hydrolases"/>
    <property type="match status" value="1"/>
</dbReference>
<dbReference type="RefSeq" id="WP_023788599.1">
    <property type="nucleotide sequence ID" value="NC_022997.1"/>
</dbReference>
<dbReference type="Pfam" id="PF06821">
    <property type="entry name" value="Ser_hydrolase"/>
    <property type="match status" value="1"/>
</dbReference>
<evidence type="ECO:0000313" key="2">
    <source>
        <dbReference type="Proteomes" id="UP000018542"/>
    </source>
</evidence>
<name>V5SGI7_9HYPH</name>
<protein>
    <recommendedName>
        <fullName evidence="3">Alpha/beta hydrolase</fullName>
    </recommendedName>
</protein>
<dbReference type="PATRIC" id="fig|1029756.8.peg.3439"/>
<reference evidence="1 2" key="1">
    <citation type="journal article" date="2014" name="Genome Announc.">
        <title>Complete Genome Sequence of Hyphomicrobium nitrativorans Strain NL23, a Denitrifying Bacterium Isolated from Biofilm of a Methanol-Fed Denitrification System Treating Seawater at the Montreal Biodome.</title>
        <authorList>
            <person name="Martineau C."/>
            <person name="Villeneuve C."/>
            <person name="Mauffrey F."/>
            <person name="Villemur R."/>
        </authorList>
    </citation>
    <scope>NUCLEOTIDE SEQUENCE [LARGE SCALE GENOMIC DNA]</scope>
    <source>
        <strain evidence="1">NL23</strain>
    </source>
</reference>
<dbReference type="Proteomes" id="UP000018542">
    <property type="component" value="Chromosome"/>
</dbReference>
<dbReference type="STRING" id="1029756.W911_16505"/>
<sequence length="229" mass="24688">MTASDLEPTTLIVPGLNSSGAAHWQTWLEEQIPGAVRVVQRDWKSADLAEWSSRVRREISRSPGRVLIAAHSFGALAAVQAADDHRHRIAGALLVAPADPEKFGVSDLLPHGPLGFPAVVVASSNDPWLSIERAARLAGAWDADFVSVGAAGHINTESGYGPWPGGLRLLQRLLFNGRAQANQFTLGTKLPVGGEWPHVPSEREDTLDQARSRLIHRDLSTTIVDAVRV</sequence>
<evidence type="ECO:0000313" key="1">
    <source>
        <dbReference type="EMBL" id="AHB49648.1"/>
    </source>
</evidence>
<dbReference type="HOGENOM" id="CLU_088863_0_1_5"/>
<accession>V5SGI7</accession>